<dbReference type="InterPro" id="IPR028150">
    <property type="entry name" value="Lustrin_cystein"/>
</dbReference>
<dbReference type="CDD" id="cd00109">
    <property type="entry name" value="Kunitz-type"/>
    <property type="match status" value="1"/>
</dbReference>
<dbReference type="SMART" id="SM00131">
    <property type="entry name" value="KU"/>
    <property type="match status" value="1"/>
</dbReference>
<name>A0A4U5LQN3_STECR</name>
<protein>
    <recommendedName>
        <fullName evidence="2">BPTI/Kunitz inhibitor domain-containing protein</fullName>
    </recommendedName>
</protein>
<dbReference type="EMBL" id="AZBU02000013">
    <property type="protein sequence ID" value="TKR58281.1"/>
    <property type="molecule type" value="Genomic_DNA"/>
</dbReference>
<dbReference type="PANTHER" id="PTHR46339">
    <property type="entry name" value="PROTEIN CBG15282-RELATED"/>
    <property type="match status" value="1"/>
</dbReference>
<dbReference type="Proteomes" id="UP000298663">
    <property type="component" value="Unassembled WGS sequence"/>
</dbReference>
<keyword evidence="4" id="KW-1185">Reference proteome</keyword>
<dbReference type="SUPFAM" id="SSF57362">
    <property type="entry name" value="BPTI-like"/>
    <property type="match status" value="1"/>
</dbReference>
<dbReference type="GO" id="GO:0004867">
    <property type="term" value="F:serine-type endopeptidase inhibitor activity"/>
    <property type="evidence" value="ECO:0007669"/>
    <property type="project" value="InterPro"/>
</dbReference>
<organism evidence="3 4">
    <name type="scientific">Steinernema carpocapsae</name>
    <name type="common">Entomopathogenic nematode</name>
    <dbReference type="NCBI Taxonomy" id="34508"/>
    <lineage>
        <taxon>Eukaryota</taxon>
        <taxon>Metazoa</taxon>
        <taxon>Ecdysozoa</taxon>
        <taxon>Nematoda</taxon>
        <taxon>Chromadorea</taxon>
        <taxon>Rhabditida</taxon>
        <taxon>Tylenchina</taxon>
        <taxon>Panagrolaimomorpha</taxon>
        <taxon>Strongyloidoidea</taxon>
        <taxon>Steinernematidae</taxon>
        <taxon>Steinernema</taxon>
    </lineage>
</organism>
<feature type="domain" description="BPTI/Kunitz inhibitor" evidence="2">
    <location>
        <begin position="87"/>
        <end position="141"/>
    </location>
</feature>
<dbReference type="Pfam" id="PF14625">
    <property type="entry name" value="Lustrin_cystein"/>
    <property type="match status" value="5"/>
</dbReference>
<dbReference type="PROSITE" id="PS50279">
    <property type="entry name" value="BPTI_KUNITZ_2"/>
    <property type="match status" value="1"/>
</dbReference>
<accession>A0A4U5LQN3</accession>
<evidence type="ECO:0000313" key="4">
    <source>
        <dbReference type="Proteomes" id="UP000298663"/>
    </source>
</evidence>
<dbReference type="InterPro" id="IPR006150">
    <property type="entry name" value="Cys_repeat_1"/>
</dbReference>
<keyword evidence="1" id="KW-0732">Signal</keyword>
<comment type="caution">
    <text evidence="3">The sequence shown here is derived from an EMBL/GenBank/DDBJ whole genome shotgun (WGS) entry which is preliminary data.</text>
</comment>
<sequence length="541" mass="59535">MSPETFVVSFLVVCNFLASSGLAQRYGTASQDVCPNSGDPQKTREGNIVWCKRDSDCQLDYACTPIEGLTHFGIQIKHCCPNRIAVCSLPPQPGYGECGKKPMTMYYFDVTSLRCQPFTVVACNGLNGNRFPSLSECKRRCEATACHKGESPLLISSDFNQPVLCGESGLCPAPYKCRYDKLFRRHVCCGYKREGACPGGTRSYMNVLTNRPKRCRQNSVRDGCPVDYVCASPGDSDVSFCCAKDDGVCPTGRPPYIHPLTDHTMKCHPSVNFQSECPYGYACVASVPGSNWGFCCLDIVDDKCPLGTIPQIDKASNLPQKCVIGRNTCSFGFSCQTISSLSPTGFCCSNKPKSTTTALDIIVNDPSPTPAPGLLVTLTTQKPKLKFHPKPTRLVDIQKKIDKSEIKRLQKKQKPSKRSFLECPYDRKPVVQANFLYPLQCLAGVSNKCPPKTECLKAPKDPLGRHICCHLSNDEGDIFKAKLQLSTTRKTKATKDPFCPTVLEGSMCTPNGVSSCPDSRFFCQFNIQLQSFACCSLDRRI</sequence>
<dbReference type="Gene3D" id="4.10.410.10">
    <property type="entry name" value="Pancreatic trypsin inhibitor Kunitz domain"/>
    <property type="match status" value="1"/>
</dbReference>
<dbReference type="Pfam" id="PF00014">
    <property type="entry name" value="Kunitz_BPTI"/>
    <property type="match status" value="1"/>
</dbReference>
<reference evidence="3 4" key="2">
    <citation type="journal article" date="2019" name="G3 (Bethesda)">
        <title>Hybrid Assembly of the Genome of the Entomopathogenic Nematode Steinernema carpocapsae Identifies the X-Chromosome.</title>
        <authorList>
            <person name="Serra L."/>
            <person name="Macchietto M."/>
            <person name="Macias-Munoz A."/>
            <person name="McGill C.J."/>
            <person name="Rodriguez I.M."/>
            <person name="Rodriguez B."/>
            <person name="Murad R."/>
            <person name="Mortazavi A."/>
        </authorList>
    </citation>
    <scope>NUCLEOTIDE SEQUENCE [LARGE SCALE GENOMIC DNA]</scope>
    <source>
        <strain evidence="3 4">ALL</strain>
    </source>
</reference>
<feature type="signal peptide" evidence="1">
    <location>
        <begin position="1"/>
        <end position="23"/>
    </location>
</feature>
<proteinExistence type="predicted"/>
<dbReference type="InterPro" id="IPR036880">
    <property type="entry name" value="Kunitz_BPTI_sf"/>
</dbReference>
<dbReference type="InterPro" id="IPR002223">
    <property type="entry name" value="Kunitz_BPTI"/>
</dbReference>
<evidence type="ECO:0000256" key="1">
    <source>
        <dbReference type="SAM" id="SignalP"/>
    </source>
</evidence>
<dbReference type="PANTHER" id="PTHR46339:SF14">
    <property type="entry name" value="BPTI_KUNITZ INHIBITOR DOMAIN-CONTAINING PROTEIN"/>
    <property type="match status" value="1"/>
</dbReference>
<dbReference type="OrthoDB" id="5833200at2759"/>
<dbReference type="InterPro" id="IPR053014">
    <property type="entry name" value="Cuticle_assoc_divergent"/>
</dbReference>
<feature type="chain" id="PRO_5020289346" description="BPTI/Kunitz inhibitor domain-containing protein" evidence="1">
    <location>
        <begin position="24"/>
        <end position="541"/>
    </location>
</feature>
<gene>
    <name evidence="3" type="ORF">L596_029747</name>
</gene>
<reference evidence="3 4" key="1">
    <citation type="journal article" date="2015" name="Genome Biol.">
        <title>Comparative genomics of Steinernema reveals deeply conserved gene regulatory networks.</title>
        <authorList>
            <person name="Dillman A.R."/>
            <person name="Macchietto M."/>
            <person name="Porter C.F."/>
            <person name="Rogers A."/>
            <person name="Williams B."/>
            <person name="Antoshechkin I."/>
            <person name="Lee M.M."/>
            <person name="Goodwin Z."/>
            <person name="Lu X."/>
            <person name="Lewis E.E."/>
            <person name="Goodrich-Blair H."/>
            <person name="Stock S.P."/>
            <person name="Adams B.J."/>
            <person name="Sternberg P.W."/>
            <person name="Mortazavi A."/>
        </authorList>
    </citation>
    <scope>NUCLEOTIDE SEQUENCE [LARGE SCALE GENOMIC DNA]</scope>
    <source>
        <strain evidence="3 4">ALL</strain>
    </source>
</reference>
<dbReference type="SMART" id="SM00289">
    <property type="entry name" value="WR1"/>
    <property type="match status" value="7"/>
</dbReference>
<dbReference type="AlphaFoldDB" id="A0A4U5LQN3"/>
<evidence type="ECO:0000259" key="2">
    <source>
        <dbReference type="PROSITE" id="PS50279"/>
    </source>
</evidence>
<evidence type="ECO:0000313" key="3">
    <source>
        <dbReference type="EMBL" id="TKR58281.1"/>
    </source>
</evidence>